<dbReference type="AlphaFoldDB" id="A0A1Y1L6L4"/>
<organism evidence="1">
    <name type="scientific">Photinus pyralis</name>
    <name type="common">Common eastern firefly</name>
    <name type="synonym">Lampyris pyralis</name>
    <dbReference type="NCBI Taxonomy" id="7054"/>
    <lineage>
        <taxon>Eukaryota</taxon>
        <taxon>Metazoa</taxon>
        <taxon>Ecdysozoa</taxon>
        <taxon>Arthropoda</taxon>
        <taxon>Hexapoda</taxon>
        <taxon>Insecta</taxon>
        <taxon>Pterygota</taxon>
        <taxon>Neoptera</taxon>
        <taxon>Endopterygota</taxon>
        <taxon>Coleoptera</taxon>
        <taxon>Polyphaga</taxon>
        <taxon>Elateriformia</taxon>
        <taxon>Elateroidea</taxon>
        <taxon>Lampyridae</taxon>
        <taxon>Lampyrinae</taxon>
        <taxon>Photinus</taxon>
    </lineage>
</organism>
<proteinExistence type="predicted"/>
<sequence length="101" mass="10803">MNVNCNKRTGVGTLYRSSGGRSVSGISDGTVRWITLGLTPTFSGHYSSSTTVRTEENGLVATLKSPMPSLTTPPANWSLTGLCRMTGCRRPRSGINRGGRR</sequence>
<dbReference type="EMBL" id="GEZM01066980">
    <property type="protein sequence ID" value="JAV67605.1"/>
    <property type="molecule type" value="Transcribed_RNA"/>
</dbReference>
<accession>A0A1Y1L6L4</accession>
<name>A0A1Y1L6L4_PHOPY</name>
<reference evidence="1" key="1">
    <citation type="journal article" date="2016" name="Sci. Rep.">
        <title>Molecular characterization of firefly nuptial gifts: a multi-omics approach sheds light on postcopulatory sexual selection.</title>
        <authorList>
            <person name="Al-Wathiqui N."/>
            <person name="Fallon T.R."/>
            <person name="South A."/>
            <person name="Weng J.K."/>
            <person name="Lewis S.M."/>
        </authorList>
    </citation>
    <scope>NUCLEOTIDE SEQUENCE</scope>
</reference>
<evidence type="ECO:0000313" key="1">
    <source>
        <dbReference type="EMBL" id="JAV67605.1"/>
    </source>
</evidence>
<protein>
    <submittedName>
        <fullName evidence="1">Uncharacterized protein</fullName>
    </submittedName>
</protein>